<keyword evidence="3" id="KW-1185">Reference proteome</keyword>
<dbReference type="AlphaFoldDB" id="A0A5C6AQ88"/>
<dbReference type="Gene3D" id="1.25.40.10">
    <property type="entry name" value="Tetratricopeptide repeat domain"/>
    <property type="match status" value="1"/>
</dbReference>
<dbReference type="RefSeq" id="WP_197167763.1">
    <property type="nucleotide sequence ID" value="NZ_SJPM01000002.1"/>
</dbReference>
<keyword evidence="1" id="KW-0732">Signal</keyword>
<dbReference type="InterPro" id="IPR019734">
    <property type="entry name" value="TPR_rpt"/>
</dbReference>
<evidence type="ECO:0000313" key="3">
    <source>
        <dbReference type="Proteomes" id="UP000316213"/>
    </source>
</evidence>
<organism evidence="2 3">
    <name type="scientific">Neorhodopirellula pilleata</name>
    <dbReference type="NCBI Taxonomy" id="2714738"/>
    <lineage>
        <taxon>Bacteria</taxon>
        <taxon>Pseudomonadati</taxon>
        <taxon>Planctomycetota</taxon>
        <taxon>Planctomycetia</taxon>
        <taxon>Pirellulales</taxon>
        <taxon>Pirellulaceae</taxon>
        <taxon>Neorhodopirellula</taxon>
    </lineage>
</organism>
<dbReference type="SUPFAM" id="SSF48452">
    <property type="entry name" value="TPR-like"/>
    <property type="match status" value="1"/>
</dbReference>
<gene>
    <name evidence="2" type="ORF">Pla100_16260</name>
</gene>
<accession>A0A5C6AQ88</accession>
<evidence type="ECO:0000256" key="1">
    <source>
        <dbReference type="SAM" id="SignalP"/>
    </source>
</evidence>
<sequence length="168" mass="18717" precursor="true">MNSKSRIVRCLLLTLAMTLLFRGTGQAEEAVPVSFPQETSGELTTAAWESFNAKNYDKAIAYAKECIKRHGQEAIEMQKSLTEPVPSSDQEAVHSKWALNDVGTCYFIIGQALEKQSKPADAIKAYKKLVDTVAFAQCWDPQGWFWKPADAAKKQIKSIEFALIDQAE</sequence>
<dbReference type="InterPro" id="IPR011990">
    <property type="entry name" value="TPR-like_helical_dom_sf"/>
</dbReference>
<proteinExistence type="predicted"/>
<dbReference type="Proteomes" id="UP000316213">
    <property type="component" value="Unassembled WGS sequence"/>
</dbReference>
<comment type="caution">
    <text evidence="2">The sequence shown here is derived from an EMBL/GenBank/DDBJ whole genome shotgun (WGS) entry which is preliminary data.</text>
</comment>
<protein>
    <submittedName>
        <fullName evidence="2">Tetratricopeptide repeat protein</fullName>
    </submittedName>
</protein>
<dbReference type="EMBL" id="SJPM01000002">
    <property type="protein sequence ID" value="TWU01890.1"/>
    <property type="molecule type" value="Genomic_DNA"/>
</dbReference>
<dbReference type="Pfam" id="PF13174">
    <property type="entry name" value="TPR_6"/>
    <property type="match status" value="1"/>
</dbReference>
<evidence type="ECO:0000313" key="2">
    <source>
        <dbReference type="EMBL" id="TWU01890.1"/>
    </source>
</evidence>
<feature type="chain" id="PRO_5022906979" evidence="1">
    <location>
        <begin position="28"/>
        <end position="168"/>
    </location>
</feature>
<name>A0A5C6AQ88_9BACT</name>
<feature type="signal peptide" evidence="1">
    <location>
        <begin position="1"/>
        <end position="27"/>
    </location>
</feature>
<reference evidence="2 3" key="1">
    <citation type="submission" date="2019-02" db="EMBL/GenBank/DDBJ databases">
        <title>Deep-cultivation of Planctomycetes and their phenomic and genomic characterization uncovers novel biology.</title>
        <authorList>
            <person name="Wiegand S."/>
            <person name="Jogler M."/>
            <person name="Boedeker C."/>
            <person name="Pinto D."/>
            <person name="Vollmers J."/>
            <person name="Rivas-Marin E."/>
            <person name="Kohn T."/>
            <person name="Peeters S.H."/>
            <person name="Heuer A."/>
            <person name="Rast P."/>
            <person name="Oberbeckmann S."/>
            <person name="Bunk B."/>
            <person name="Jeske O."/>
            <person name="Meyerdierks A."/>
            <person name="Storesund J.E."/>
            <person name="Kallscheuer N."/>
            <person name="Luecker S."/>
            <person name="Lage O.M."/>
            <person name="Pohl T."/>
            <person name="Merkel B.J."/>
            <person name="Hornburger P."/>
            <person name="Mueller R.-W."/>
            <person name="Bruemmer F."/>
            <person name="Labrenz M."/>
            <person name="Spormann A.M."/>
            <person name="Op Den Camp H."/>
            <person name="Overmann J."/>
            <person name="Amann R."/>
            <person name="Jetten M.S.M."/>
            <person name="Mascher T."/>
            <person name="Medema M.H."/>
            <person name="Devos D.P."/>
            <person name="Kaster A.-K."/>
            <person name="Ovreas L."/>
            <person name="Rohde M."/>
            <person name="Galperin M.Y."/>
            <person name="Jogler C."/>
        </authorList>
    </citation>
    <scope>NUCLEOTIDE SEQUENCE [LARGE SCALE GENOMIC DNA]</scope>
    <source>
        <strain evidence="2 3">Pla100</strain>
    </source>
</reference>